<feature type="domain" description="Aminotransferase class V" evidence="2">
    <location>
        <begin position="26"/>
        <end position="397"/>
    </location>
</feature>
<name>A0A6B0TY01_9RHOB</name>
<reference evidence="3 4" key="1">
    <citation type="submission" date="2019-12" db="EMBL/GenBank/DDBJ databases">
        <title>Strain KN286 was isolated from seawater, which was collected from Caroline Seamount in the tropical western Pacific.</title>
        <authorList>
            <person name="Wang Q."/>
        </authorList>
    </citation>
    <scope>NUCLEOTIDE SEQUENCE [LARGE SCALE GENOMIC DNA]</scope>
    <source>
        <strain evidence="3 4">KN286</strain>
    </source>
</reference>
<evidence type="ECO:0000313" key="3">
    <source>
        <dbReference type="EMBL" id="MXU66585.1"/>
    </source>
</evidence>
<keyword evidence="3" id="KW-0032">Aminotransferase</keyword>
<dbReference type="InterPro" id="IPR000192">
    <property type="entry name" value="Aminotrans_V_dom"/>
</dbReference>
<dbReference type="Gene3D" id="3.40.640.10">
    <property type="entry name" value="Type I PLP-dependent aspartate aminotransferase-like (Major domain)"/>
    <property type="match status" value="1"/>
</dbReference>
<dbReference type="InterPro" id="IPR015421">
    <property type="entry name" value="PyrdxlP-dep_Trfase_major"/>
</dbReference>
<evidence type="ECO:0000256" key="1">
    <source>
        <dbReference type="ARBA" id="ARBA00022898"/>
    </source>
</evidence>
<dbReference type="SUPFAM" id="SSF53383">
    <property type="entry name" value="PLP-dependent transferases"/>
    <property type="match status" value="1"/>
</dbReference>
<dbReference type="PANTHER" id="PTHR43586:SF21">
    <property type="entry name" value="PYRIDOXAL PHOSPHATE (PLP)-DEPENDENT ASPARTATE AMINOTRANSFERASE SUPERFAMILY"/>
    <property type="match status" value="1"/>
</dbReference>
<proteinExistence type="predicted"/>
<evidence type="ECO:0000313" key="4">
    <source>
        <dbReference type="Proteomes" id="UP000436016"/>
    </source>
</evidence>
<dbReference type="InterPro" id="IPR015422">
    <property type="entry name" value="PyrdxlP-dep_Trfase_small"/>
</dbReference>
<dbReference type="AlphaFoldDB" id="A0A6B0TY01"/>
<protein>
    <submittedName>
        <fullName evidence="3">Aminotransferase class V-fold PLP-dependent enzyme</fullName>
    </submittedName>
</protein>
<dbReference type="RefSeq" id="WP_160856206.1">
    <property type="nucleotide sequence ID" value="NZ_WUWG01000006.1"/>
</dbReference>
<keyword evidence="3" id="KW-0808">Transferase</keyword>
<keyword evidence="1" id="KW-0663">Pyridoxal phosphate</keyword>
<organism evidence="3 4">
    <name type="scientific">Oceanomicrobium pacificus</name>
    <dbReference type="NCBI Taxonomy" id="2692916"/>
    <lineage>
        <taxon>Bacteria</taxon>
        <taxon>Pseudomonadati</taxon>
        <taxon>Pseudomonadota</taxon>
        <taxon>Alphaproteobacteria</taxon>
        <taxon>Rhodobacterales</taxon>
        <taxon>Paracoccaceae</taxon>
        <taxon>Oceanomicrobium</taxon>
    </lineage>
</organism>
<dbReference type="Proteomes" id="UP000436016">
    <property type="component" value="Unassembled WGS sequence"/>
</dbReference>
<accession>A0A6B0TY01</accession>
<dbReference type="GO" id="GO:0008483">
    <property type="term" value="F:transaminase activity"/>
    <property type="evidence" value="ECO:0007669"/>
    <property type="project" value="UniProtKB-KW"/>
</dbReference>
<sequence length="405" mass="43387">MTPLDSDFVRAQFPAFADPSLDGQAFFENAGGSYACRQVIDRLSDYYVKTKVQPYAPYPAAEQAGAEMDASRTRLAAFLNVAPDMLSFGPSTTQNSYVLAQAFRQMLAPGDAIIVTNQDHEANSGPWRRLADSGIEVREWQVDPATGALDPDALDALLDEKVRLVAFPHCSNIVGQINPVADICARVRAAGAVSCVDGVSFAPHGLPDVAATGADIYLFSSYKTYGPHQGVMVIRPKLADRLPNQAHYFNAGSRTKRFTPAGPDHAQVAAMSGVVDYFEALAAHHGASGGQEAAVARQVMRDHETALLGPLLDYLGNRNDLRLIGPRDAAVRVPTVSVDLGRHAESVAAALAAEGIMTGGGDFYAVRLLEALGIDQEQGVLRLSFVHYTSRAEVDQLIAALDKHL</sequence>
<dbReference type="Pfam" id="PF00266">
    <property type="entry name" value="Aminotran_5"/>
    <property type="match status" value="1"/>
</dbReference>
<keyword evidence="4" id="KW-1185">Reference proteome</keyword>
<dbReference type="EMBL" id="WUWG01000006">
    <property type="protein sequence ID" value="MXU66585.1"/>
    <property type="molecule type" value="Genomic_DNA"/>
</dbReference>
<gene>
    <name evidence="3" type="ORF">GSH16_14135</name>
</gene>
<evidence type="ECO:0000259" key="2">
    <source>
        <dbReference type="Pfam" id="PF00266"/>
    </source>
</evidence>
<dbReference type="InterPro" id="IPR015424">
    <property type="entry name" value="PyrdxlP-dep_Trfase"/>
</dbReference>
<comment type="caution">
    <text evidence="3">The sequence shown here is derived from an EMBL/GenBank/DDBJ whole genome shotgun (WGS) entry which is preliminary data.</text>
</comment>
<dbReference type="PANTHER" id="PTHR43586">
    <property type="entry name" value="CYSTEINE DESULFURASE"/>
    <property type="match status" value="1"/>
</dbReference>
<dbReference type="Gene3D" id="3.90.1150.10">
    <property type="entry name" value="Aspartate Aminotransferase, domain 1"/>
    <property type="match status" value="1"/>
</dbReference>